<feature type="non-terminal residue" evidence="1">
    <location>
        <position position="60"/>
    </location>
</feature>
<comment type="caution">
    <text evidence="1">The sequence shown here is derived from an EMBL/GenBank/DDBJ whole genome shotgun (WGS) entry which is preliminary data.</text>
</comment>
<protein>
    <submittedName>
        <fullName evidence="1">22935_t:CDS:1</fullName>
    </submittedName>
</protein>
<dbReference type="OrthoDB" id="10427345at2759"/>
<dbReference type="AlphaFoldDB" id="A0A9N9CJW7"/>
<accession>A0A9N9CJW7</accession>
<gene>
    <name evidence="1" type="ORF">DERYTH_LOCUS7797</name>
</gene>
<sequence>RNDKGRILRKRNANEGSKYTSDEIEVIKNAMRDIIMRNTDIQNVKTNPFKSQSYKDSLEL</sequence>
<evidence type="ECO:0000313" key="2">
    <source>
        <dbReference type="Proteomes" id="UP000789405"/>
    </source>
</evidence>
<proteinExistence type="predicted"/>
<keyword evidence="2" id="KW-1185">Reference proteome</keyword>
<reference evidence="1" key="1">
    <citation type="submission" date="2021-06" db="EMBL/GenBank/DDBJ databases">
        <authorList>
            <person name="Kallberg Y."/>
            <person name="Tangrot J."/>
            <person name="Rosling A."/>
        </authorList>
    </citation>
    <scope>NUCLEOTIDE SEQUENCE</scope>
    <source>
        <strain evidence="1">MA453B</strain>
    </source>
</reference>
<name>A0A9N9CJW7_9GLOM</name>
<dbReference type="Proteomes" id="UP000789405">
    <property type="component" value="Unassembled WGS sequence"/>
</dbReference>
<organism evidence="1 2">
    <name type="scientific">Dentiscutata erythropus</name>
    <dbReference type="NCBI Taxonomy" id="1348616"/>
    <lineage>
        <taxon>Eukaryota</taxon>
        <taxon>Fungi</taxon>
        <taxon>Fungi incertae sedis</taxon>
        <taxon>Mucoromycota</taxon>
        <taxon>Glomeromycotina</taxon>
        <taxon>Glomeromycetes</taxon>
        <taxon>Diversisporales</taxon>
        <taxon>Gigasporaceae</taxon>
        <taxon>Dentiscutata</taxon>
    </lineage>
</organism>
<evidence type="ECO:0000313" key="1">
    <source>
        <dbReference type="EMBL" id="CAG8604116.1"/>
    </source>
</evidence>
<dbReference type="EMBL" id="CAJVPY010003867">
    <property type="protein sequence ID" value="CAG8604116.1"/>
    <property type="molecule type" value="Genomic_DNA"/>
</dbReference>